<proteinExistence type="predicted"/>
<dbReference type="AlphaFoldDB" id="A0A7I9V266"/>
<evidence type="ECO:0000313" key="4">
    <source>
        <dbReference type="Proteomes" id="UP000444980"/>
    </source>
</evidence>
<dbReference type="OrthoDB" id="3290891at2"/>
<feature type="domain" description="Clp R" evidence="2">
    <location>
        <begin position="94"/>
        <end position="237"/>
    </location>
</feature>
<evidence type="ECO:0000259" key="2">
    <source>
        <dbReference type="PROSITE" id="PS51903"/>
    </source>
</evidence>
<dbReference type="RefSeq" id="WP_161928550.1">
    <property type="nucleotide sequence ID" value="NZ_BJOU01000017.1"/>
</dbReference>
<sequence length="242" mass="25762">MAESEITPAQLTGIRLDDLIAGIRKAYDDPLEQLTGAMTASEHLGEVGDSLIGHFVDQARRAGQPWSAIGASMGVTKQAAQKRFTSRDSGSDMFARFTPRARNVLVRAHDDAVRAQVTAIDPGLLLRHLLSDEQSLAVVALRKAGADVPGLRKSSGDPTPQDVTLPNDAPTLVPYSDDSKRTLERTVAIAVDKGHNYVGTEHLLLALFDDEKTAANLAEFGAHASAVDGAITDLLATVSSDR</sequence>
<evidence type="ECO:0000313" key="3">
    <source>
        <dbReference type="EMBL" id="GED99251.1"/>
    </source>
</evidence>
<protein>
    <recommendedName>
        <fullName evidence="2">Clp R domain-containing protein</fullName>
    </recommendedName>
</protein>
<dbReference type="InterPro" id="IPR004176">
    <property type="entry name" value="Clp_R_N"/>
</dbReference>
<dbReference type="SUPFAM" id="SSF81923">
    <property type="entry name" value="Double Clp-N motif"/>
    <property type="match status" value="1"/>
</dbReference>
<comment type="caution">
    <text evidence="3">The sequence shown here is derived from an EMBL/GenBank/DDBJ whole genome shotgun (WGS) entry which is preliminary data.</text>
</comment>
<organism evidence="3 4">
    <name type="scientific">Gordonia crocea</name>
    <dbReference type="NCBI Taxonomy" id="589162"/>
    <lineage>
        <taxon>Bacteria</taxon>
        <taxon>Bacillati</taxon>
        <taxon>Actinomycetota</taxon>
        <taxon>Actinomycetes</taxon>
        <taxon>Mycobacteriales</taxon>
        <taxon>Gordoniaceae</taxon>
        <taxon>Gordonia</taxon>
    </lineage>
</organism>
<name>A0A7I9V266_9ACTN</name>
<accession>A0A7I9V266</accession>
<dbReference type="PROSITE" id="PS51903">
    <property type="entry name" value="CLP_R"/>
    <property type="match status" value="1"/>
</dbReference>
<dbReference type="InterPro" id="IPR036628">
    <property type="entry name" value="Clp_N_dom_sf"/>
</dbReference>
<gene>
    <name evidence="3" type="ORF">nbrc107697_32900</name>
</gene>
<keyword evidence="1" id="KW-0677">Repeat</keyword>
<dbReference type="EMBL" id="BJOU01000017">
    <property type="protein sequence ID" value="GED99251.1"/>
    <property type="molecule type" value="Genomic_DNA"/>
</dbReference>
<evidence type="ECO:0000256" key="1">
    <source>
        <dbReference type="PROSITE-ProRule" id="PRU01251"/>
    </source>
</evidence>
<dbReference type="Proteomes" id="UP000444980">
    <property type="component" value="Unassembled WGS sequence"/>
</dbReference>
<keyword evidence="4" id="KW-1185">Reference proteome</keyword>
<dbReference type="Gene3D" id="1.10.1780.10">
    <property type="entry name" value="Clp, N-terminal domain"/>
    <property type="match status" value="1"/>
</dbReference>
<reference evidence="4" key="1">
    <citation type="submission" date="2019-06" db="EMBL/GenBank/DDBJ databases">
        <title>Gordonia isolated from sludge of a wastewater treatment plant.</title>
        <authorList>
            <person name="Tamura T."/>
            <person name="Aoyama K."/>
            <person name="Kang Y."/>
            <person name="Saito S."/>
            <person name="Akiyama N."/>
            <person name="Yazawa K."/>
            <person name="Gonoi T."/>
            <person name="Mikami Y."/>
        </authorList>
    </citation>
    <scope>NUCLEOTIDE SEQUENCE [LARGE SCALE GENOMIC DNA]</scope>
    <source>
        <strain evidence="4">NBRC 107697</strain>
    </source>
</reference>
<dbReference type="Pfam" id="PF02861">
    <property type="entry name" value="Clp_N"/>
    <property type="match status" value="1"/>
</dbReference>